<accession>A0A0P9CGJ0</accession>
<dbReference type="RefSeq" id="WP_054968096.1">
    <property type="nucleotide sequence ID" value="NZ_LJCO01000020.1"/>
</dbReference>
<dbReference type="Proteomes" id="UP000050482">
    <property type="component" value="Unassembled WGS sequence"/>
</dbReference>
<evidence type="ECO:0000313" key="1">
    <source>
        <dbReference type="EMBL" id="KPV44865.1"/>
    </source>
</evidence>
<name>A0A0P9CGJ0_9BACL</name>
<protein>
    <submittedName>
        <fullName evidence="1">Uncharacterized protein</fullName>
    </submittedName>
</protein>
<evidence type="ECO:0000313" key="2">
    <source>
        <dbReference type="Proteomes" id="UP000050482"/>
    </source>
</evidence>
<dbReference type="OrthoDB" id="2374195at2"/>
<proteinExistence type="predicted"/>
<reference evidence="1 2" key="1">
    <citation type="submission" date="2015-09" db="EMBL/GenBank/DDBJ databases">
        <title>Draft genome sequence of Alicyclobacillus ferrooxydans DSM 22381.</title>
        <authorList>
            <person name="Hemp J."/>
        </authorList>
    </citation>
    <scope>NUCLEOTIDE SEQUENCE [LARGE SCALE GENOMIC DNA]</scope>
    <source>
        <strain evidence="1 2">TC-34</strain>
    </source>
</reference>
<dbReference type="STRING" id="471514.AN477_05115"/>
<dbReference type="AlphaFoldDB" id="A0A0P9CGJ0"/>
<sequence>MLLSEHQFASISRYIDTVLVHLFDPTPLDIATPLSASELIGEELLQHIRQRFQGRCTARGGMETTFVNPIRPEHLDLLQSGLPYQVHYGLIVTDRLLTDQSVNILNHGVQWLAFDWWQWLRRHVPESRYVDALMYLSVSCPRYRTSEAFLQVGFPDDVMKPMEHEGERLFDAMEAAITSRLLDLWTEGALQEEEPASKP</sequence>
<keyword evidence="2" id="KW-1185">Reference proteome</keyword>
<comment type="caution">
    <text evidence="1">The sequence shown here is derived from an EMBL/GenBank/DDBJ whole genome shotgun (WGS) entry which is preliminary data.</text>
</comment>
<dbReference type="PATRIC" id="fig|471514.4.peg.3189"/>
<organism evidence="1 2">
    <name type="scientific">Alicyclobacillus ferrooxydans</name>
    <dbReference type="NCBI Taxonomy" id="471514"/>
    <lineage>
        <taxon>Bacteria</taxon>
        <taxon>Bacillati</taxon>
        <taxon>Bacillota</taxon>
        <taxon>Bacilli</taxon>
        <taxon>Bacillales</taxon>
        <taxon>Alicyclobacillaceae</taxon>
        <taxon>Alicyclobacillus</taxon>
    </lineage>
</organism>
<gene>
    <name evidence="1" type="ORF">AN477_05115</name>
</gene>
<dbReference type="EMBL" id="LJCO01000020">
    <property type="protein sequence ID" value="KPV44865.1"/>
    <property type="molecule type" value="Genomic_DNA"/>
</dbReference>